<evidence type="ECO:0000256" key="1">
    <source>
        <dbReference type="SAM" id="MobiDB-lite"/>
    </source>
</evidence>
<dbReference type="EMBL" id="LTBB01000001">
    <property type="protein sequence ID" value="KYH30283.1"/>
    <property type="molecule type" value="Genomic_DNA"/>
</dbReference>
<reference evidence="2 3" key="1">
    <citation type="submission" date="2016-02" db="EMBL/GenBank/DDBJ databases">
        <title>Genome sequence of Clostridium colicanis DSM 13634.</title>
        <authorList>
            <person name="Poehlein A."/>
            <person name="Daniel R."/>
        </authorList>
    </citation>
    <scope>NUCLEOTIDE SEQUENCE [LARGE SCALE GENOMIC DNA]</scope>
    <source>
        <strain evidence="2 3">DSM 13634</strain>
    </source>
</reference>
<evidence type="ECO:0000313" key="3">
    <source>
        <dbReference type="Proteomes" id="UP000075374"/>
    </source>
</evidence>
<dbReference type="PATRIC" id="fig|1121305.3.peg.226"/>
<feature type="compositionally biased region" description="Basic residues" evidence="1">
    <location>
        <begin position="1"/>
        <end position="12"/>
    </location>
</feature>
<comment type="caution">
    <text evidence="2">The sequence shown here is derived from an EMBL/GenBank/DDBJ whole genome shotgun (WGS) entry which is preliminary data.</text>
</comment>
<dbReference type="Proteomes" id="UP000075374">
    <property type="component" value="Unassembled WGS sequence"/>
</dbReference>
<name>A0A151ARS7_9CLOT</name>
<gene>
    <name evidence="2" type="ORF">CLCOL_02290</name>
</gene>
<feature type="region of interest" description="Disordered" evidence="1">
    <location>
        <begin position="1"/>
        <end position="44"/>
    </location>
</feature>
<feature type="compositionally biased region" description="Basic and acidic residues" evidence="1">
    <location>
        <begin position="13"/>
        <end position="26"/>
    </location>
</feature>
<evidence type="ECO:0000313" key="2">
    <source>
        <dbReference type="EMBL" id="KYH30283.1"/>
    </source>
</evidence>
<accession>A0A151ARS7</accession>
<dbReference type="AlphaFoldDB" id="A0A151ARS7"/>
<protein>
    <submittedName>
        <fullName evidence="2">Uncharacterized protein</fullName>
    </submittedName>
</protein>
<dbReference type="RefSeq" id="WP_273093011.1">
    <property type="nucleotide sequence ID" value="NZ_LTBB01000001.1"/>
</dbReference>
<sequence>MAKMKGEKHKKSIKVDGHRPQDDTQKRYKRTPPRYTNFDGEPIE</sequence>
<organism evidence="2 3">
    <name type="scientific">Clostridium colicanis DSM 13634</name>
    <dbReference type="NCBI Taxonomy" id="1121305"/>
    <lineage>
        <taxon>Bacteria</taxon>
        <taxon>Bacillati</taxon>
        <taxon>Bacillota</taxon>
        <taxon>Clostridia</taxon>
        <taxon>Eubacteriales</taxon>
        <taxon>Clostridiaceae</taxon>
        <taxon>Clostridium</taxon>
    </lineage>
</organism>
<proteinExistence type="predicted"/>
<keyword evidence="3" id="KW-1185">Reference proteome</keyword>